<name>A0A9P6JQC5_9AGAR</name>
<feature type="region of interest" description="Disordered" evidence="1">
    <location>
        <begin position="556"/>
        <end position="578"/>
    </location>
</feature>
<protein>
    <recommendedName>
        <fullName evidence="3">DUF6535 domain-containing protein</fullName>
    </recommendedName>
</protein>
<gene>
    <name evidence="4" type="ORF">CPB83DRAFT_268093</name>
</gene>
<accession>A0A9P6JQC5</accession>
<organism evidence="4 5">
    <name type="scientific">Crepidotus variabilis</name>
    <dbReference type="NCBI Taxonomy" id="179855"/>
    <lineage>
        <taxon>Eukaryota</taxon>
        <taxon>Fungi</taxon>
        <taxon>Dikarya</taxon>
        <taxon>Basidiomycota</taxon>
        <taxon>Agaricomycotina</taxon>
        <taxon>Agaricomycetes</taxon>
        <taxon>Agaricomycetidae</taxon>
        <taxon>Agaricales</taxon>
        <taxon>Agaricineae</taxon>
        <taxon>Crepidotaceae</taxon>
        <taxon>Crepidotus</taxon>
    </lineage>
</organism>
<dbReference type="EMBL" id="MU157846">
    <property type="protein sequence ID" value="KAF9529487.1"/>
    <property type="molecule type" value="Genomic_DNA"/>
</dbReference>
<dbReference type="Pfam" id="PF20153">
    <property type="entry name" value="DUF6535"/>
    <property type="match status" value="1"/>
</dbReference>
<evidence type="ECO:0000256" key="2">
    <source>
        <dbReference type="SAM" id="Phobius"/>
    </source>
</evidence>
<feature type="transmembrane region" description="Helical" evidence="2">
    <location>
        <begin position="44"/>
        <end position="68"/>
    </location>
</feature>
<feature type="domain" description="DUF6535" evidence="3">
    <location>
        <begin position="2"/>
        <end position="39"/>
    </location>
</feature>
<dbReference type="InterPro" id="IPR045338">
    <property type="entry name" value="DUF6535"/>
</dbReference>
<keyword evidence="5" id="KW-1185">Reference proteome</keyword>
<evidence type="ECO:0000313" key="5">
    <source>
        <dbReference type="Proteomes" id="UP000807306"/>
    </source>
</evidence>
<proteinExistence type="predicted"/>
<evidence type="ECO:0000256" key="1">
    <source>
        <dbReference type="SAM" id="MobiDB-lite"/>
    </source>
</evidence>
<evidence type="ECO:0000259" key="3">
    <source>
        <dbReference type="Pfam" id="PF20153"/>
    </source>
</evidence>
<reference evidence="4" key="1">
    <citation type="submission" date="2020-11" db="EMBL/GenBank/DDBJ databases">
        <authorList>
            <consortium name="DOE Joint Genome Institute"/>
            <person name="Ahrendt S."/>
            <person name="Riley R."/>
            <person name="Andreopoulos W."/>
            <person name="Labutti K."/>
            <person name="Pangilinan J."/>
            <person name="Ruiz-Duenas F.J."/>
            <person name="Barrasa J.M."/>
            <person name="Sanchez-Garcia M."/>
            <person name="Camarero S."/>
            <person name="Miyauchi S."/>
            <person name="Serrano A."/>
            <person name="Linde D."/>
            <person name="Babiker R."/>
            <person name="Drula E."/>
            <person name="Ayuso-Fernandez I."/>
            <person name="Pacheco R."/>
            <person name="Padilla G."/>
            <person name="Ferreira P."/>
            <person name="Barriuso J."/>
            <person name="Kellner H."/>
            <person name="Castanera R."/>
            <person name="Alfaro M."/>
            <person name="Ramirez L."/>
            <person name="Pisabarro A.G."/>
            <person name="Kuo A."/>
            <person name="Tritt A."/>
            <person name="Lipzen A."/>
            <person name="He G."/>
            <person name="Yan M."/>
            <person name="Ng V."/>
            <person name="Cullen D."/>
            <person name="Martin F."/>
            <person name="Rosso M.-N."/>
            <person name="Henrissat B."/>
            <person name="Hibbett D."/>
            <person name="Martinez A.T."/>
            <person name="Grigoriev I.V."/>
        </authorList>
    </citation>
    <scope>NUCLEOTIDE SEQUENCE</scope>
    <source>
        <strain evidence="4">CBS 506.95</strain>
    </source>
</reference>
<sequence length="604" mass="68506">MQADALDRFLVPQLFALLPLLLIISLVLFLIGLADFVWALNHQIAIPVLVASIFVFCFLLFTTLYTSFQALPCEVPRSRSSPTPRTPCPYKSPQSWACFKVVLVLKELFYFSMWCTTELLSRVPSLGIVDDVDTIPFEQLKHGWINQATLWLRQRDLDVLKFYADEELLPLSDDISNPDYAVVSAGLYDTVASLQTAKSELSLAKSNRLSHVFQCFQDLTSIPDQAQSLLPSVRWKHDLRIQYLLTEVLTIDGRLVTPYPRDGFTLAEKQFALDNTRLWFLLDEAFSIRVVTPHHLELLVRVLRWLVEHVDVKFVLPVSESLGLFSKPFPVKFLLINASNQTSEPLQRTLRSQFGAILTGFFDLASNHRPPVEEIGQTLLTTTYLQGLLETASFLSRDTTSFGQFKAAVMPKLISYFAQGQKREQVPEKSPDSDTTSPELEFLLVSVAIFMNELMFYPNSLTPEEKHGVFKGLSDCNKSCDQTYIRTLLGSVLYYDDRVWPMDFIDYHLSNLPALQAVQVRHSTDSASKHHISVDFSTSPGPYVPYDDLSHSQVLETSHTHTETSASPNINSQIVGPRRAWRSQPISLRHDEKHSDLNVWDASL</sequence>
<evidence type="ECO:0000313" key="4">
    <source>
        <dbReference type="EMBL" id="KAF9529487.1"/>
    </source>
</evidence>
<dbReference type="AlphaFoldDB" id="A0A9P6JQC5"/>
<comment type="caution">
    <text evidence="4">The sequence shown here is derived from an EMBL/GenBank/DDBJ whole genome shotgun (WGS) entry which is preliminary data.</text>
</comment>
<feature type="transmembrane region" description="Helical" evidence="2">
    <location>
        <begin position="14"/>
        <end position="37"/>
    </location>
</feature>
<keyword evidence="2" id="KW-0472">Membrane</keyword>
<dbReference type="Proteomes" id="UP000807306">
    <property type="component" value="Unassembled WGS sequence"/>
</dbReference>
<keyword evidence="2" id="KW-0812">Transmembrane</keyword>
<keyword evidence="2" id="KW-1133">Transmembrane helix</keyword>